<keyword evidence="5 8" id="KW-0812">Transmembrane</keyword>
<dbReference type="RefSeq" id="WP_223627071.1">
    <property type="nucleotide sequence ID" value="NZ_JAIQDJ010000001.1"/>
</dbReference>
<keyword evidence="4 11" id="KW-0808">Transferase</keyword>
<name>A0ABS7TCD2_9GAMM</name>
<evidence type="ECO:0000256" key="3">
    <source>
        <dbReference type="ARBA" id="ARBA00022519"/>
    </source>
</evidence>
<feature type="domain" description="Phosphoethanolamine transferase N-terminal" evidence="10">
    <location>
        <begin position="58"/>
        <end position="206"/>
    </location>
</feature>
<gene>
    <name evidence="11" type="ORF">K7B09_04150</name>
</gene>
<evidence type="ECO:0000259" key="9">
    <source>
        <dbReference type="Pfam" id="PF00884"/>
    </source>
</evidence>
<dbReference type="Proteomes" id="UP001430290">
    <property type="component" value="Unassembled WGS sequence"/>
</dbReference>
<dbReference type="Pfam" id="PF08019">
    <property type="entry name" value="EptA_B_N"/>
    <property type="match status" value="1"/>
</dbReference>
<dbReference type="Pfam" id="PF00884">
    <property type="entry name" value="Sulfatase"/>
    <property type="match status" value="1"/>
</dbReference>
<dbReference type="CDD" id="cd16017">
    <property type="entry name" value="LptA"/>
    <property type="match status" value="1"/>
</dbReference>
<protein>
    <submittedName>
        <fullName evidence="11">Phosphoethanolamine transferase</fullName>
    </submittedName>
</protein>
<evidence type="ECO:0000256" key="1">
    <source>
        <dbReference type="ARBA" id="ARBA00004429"/>
    </source>
</evidence>
<accession>A0ABS7TCD2</accession>
<organism evidence="11 12">
    <name type="scientific">Thermomonas beijingensis</name>
    <dbReference type="NCBI Taxonomy" id="2872701"/>
    <lineage>
        <taxon>Bacteria</taxon>
        <taxon>Pseudomonadati</taxon>
        <taxon>Pseudomonadota</taxon>
        <taxon>Gammaproteobacteria</taxon>
        <taxon>Lysobacterales</taxon>
        <taxon>Lysobacteraceae</taxon>
        <taxon>Thermomonas</taxon>
    </lineage>
</organism>
<dbReference type="InterPro" id="IPR012549">
    <property type="entry name" value="EptA-like_N"/>
</dbReference>
<feature type="transmembrane region" description="Helical" evidence="8">
    <location>
        <begin position="20"/>
        <end position="39"/>
    </location>
</feature>
<sequence>MTANQRGDNRWWRPQVSVEVLIALVSAYFLLVTNGPLWAAVRAGTSSTSVMLSLGVAVFALHALIFGLLCWGCLARPLLALLLVVTALAHWYMTRFAVVFDAEMIRNVLHTDVAESRELMTVGMLLHVVLLGMAPAVLVLLTRSKPRSWRRGLLVRGGFLLAMLLLAGAAVGMSSQGVFALMRTDKVLRYKITPGNYIVSLINVIKPSKKASSGPRQVVGADAKRPAAAATRKPRLLVLAVGETVRGDHWGLNGYARQTTPELAKRNVLNFPDVTACGTSTEVSLPCMFSPQGREHYDRDAIRGHESVLDVAARAGVQVLWRDNQSGCKGICIGVQSHTMGPDDAANLCAAGRCFDEILLSGLQAKLDAMPGDVIIVLHMLGNHGPNYFERYPPAFERWTPVCKTPELSRCTQAQIANAYDNAILYSDSVLAHLIDLLQAQTQRDAAMLYVSDHGESLGEYGLYLHGAPYAIAPRQQLHVPLTLWLSPGFATDTGLDMACLQKVAQQPASHDNLFSTVLGAFDVQTAVYRKDKDLLASCRQP</sequence>
<feature type="transmembrane region" description="Helical" evidence="8">
    <location>
        <begin position="78"/>
        <end position="100"/>
    </location>
</feature>
<evidence type="ECO:0000313" key="12">
    <source>
        <dbReference type="Proteomes" id="UP001430290"/>
    </source>
</evidence>
<dbReference type="InterPro" id="IPR000917">
    <property type="entry name" value="Sulfatase_N"/>
</dbReference>
<feature type="transmembrane region" description="Helical" evidence="8">
    <location>
        <begin position="51"/>
        <end position="71"/>
    </location>
</feature>
<dbReference type="SUPFAM" id="SSF53649">
    <property type="entry name" value="Alkaline phosphatase-like"/>
    <property type="match status" value="1"/>
</dbReference>
<evidence type="ECO:0000256" key="7">
    <source>
        <dbReference type="ARBA" id="ARBA00023136"/>
    </source>
</evidence>
<dbReference type="PANTHER" id="PTHR30443">
    <property type="entry name" value="INNER MEMBRANE PROTEIN"/>
    <property type="match status" value="1"/>
</dbReference>
<proteinExistence type="predicted"/>
<evidence type="ECO:0000256" key="8">
    <source>
        <dbReference type="SAM" id="Phobius"/>
    </source>
</evidence>
<comment type="caution">
    <text evidence="11">The sequence shown here is derived from an EMBL/GenBank/DDBJ whole genome shotgun (WGS) entry which is preliminary data.</text>
</comment>
<keyword evidence="12" id="KW-1185">Reference proteome</keyword>
<dbReference type="InterPro" id="IPR058130">
    <property type="entry name" value="PEA_transf_C"/>
</dbReference>
<evidence type="ECO:0000256" key="4">
    <source>
        <dbReference type="ARBA" id="ARBA00022679"/>
    </source>
</evidence>
<feature type="transmembrane region" description="Helical" evidence="8">
    <location>
        <begin position="120"/>
        <end position="141"/>
    </location>
</feature>
<dbReference type="Gene3D" id="3.40.720.10">
    <property type="entry name" value="Alkaline Phosphatase, subunit A"/>
    <property type="match status" value="1"/>
</dbReference>
<evidence type="ECO:0000313" key="11">
    <source>
        <dbReference type="EMBL" id="MBZ4185515.1"/>
    </source>
</evidence>
<evidence type="ECO:0000256" key="5">
    <source>
        <dbReference type="ARBA" id="ARBA00022692"/>
    </source>
</evidence>
<evidence type="ECO:0000256" key="2">
    <source>
        <dbReference type="ARBA" id="ARBA00022475"/>
    </source>
</evidence>
<dbReference type="EMBL" id="JAIQDJ010000001">
    <property type="protein sequence ID" value="MBZ4185515.1"/>
    <property type="molecule type" value="Genomic_DNA"/>
</dbReference>
<keyword evidence="6 8" id="KW-1133">Transmembrane helix</keyword>
<feature type="transmembrane region" description="Helical" evidence="8">
    <location>
        <begin position="153"/>
        <end position="173"/>
    </location>
</feature>
<reference evidence="11" key="1">
    <citation type="submission" date="2021-09" db="EMBL/GenBank/DDBJ databases">
        <authorList>
            <person name="Wu T."/>
            <person name="Guo S.Z."/>
        </authorList>
    </citation>
    <scope>NUCLEOTIDE SEQUENCE</scope>
    <source>
        <strain evidence="11">RSS-23</strain>
    </source>
</reference>
<keyword evidence="2" id="KW-1003">Cell membrane</keyword>
<feature type="domain" description="Sulfatase N-terminal" evidence="9">
    <location>
        <begin position="237"/>
        <end position="524"/>
    </location>
</feature>
<dbReference type="InterPro" id="IPR040423">
    <property type="entry name" value="PEA_transferase"/>
</dbReference>
<dbReference type="GO" id="GO:0016740">
    <property type="term" value="F:transferase activity"/>
    <property type="evidence" value="ECO:0007669"/>
    <property type="project" value="UniProtKB-KW"/>
</dbReference>
<dbReference type="NCBIfam" id="NF028537">
    <property type="entry name" value="P_eth_NH2_trans"/>
    <property type="match status" value="1"/>
</dbReference>
<dbReference type="PANTHER" id="PTHR30443:SF0">
    <property type="entry name" value="PHOSPHOETHANOLAMINE TRANSFERASE EPTA"/>
    <property type="match status" value="1"/>
</dbReference>
<keyword evidence="7 8" id="KW-0472">Membrane</keyword>
<evidence type="ECO:0000259" key="10">
    <source>
        <dbReference type="Pfam" id="PF08019"/>
    </source>
</evidence>
<comment type="subcellular location">
    <subcellularLocation>
        <location evidence="1">Cell inner membrane</location>
        <topology evidence="1">Multi-pass membrane protein</topology>
    </subcellularLocation>
</comment>
<dbReference type="InterPro" id="IPR017850">
    <property type="entry name" value="Alkaline_phosphatase_core_sf"/>
</dbReference>
<keyword evidence="3" id="KW-0997">Cell inner membrane</keyword>
<evidence type="ECO:0000256" key="6">
    <source>
        <dbReference type="ARBA" id="ARBA00022989"/>
    </source>
</evidence>